<evidence type="ECO:0000313" key="3">
    <source>
        <dbReference type="EMBL" id="OZG52299.1"/>
    </source>
</evidence>
<evidence type="ECO:0000256" key="2">
    <source>
        <dbReference type="SAM" id="Phobius"/>
    </source>
</evidence>
<feature type="region of interest" description="Disordered" evidence="1">
    <location>
        <begin position="1"/>
        <end position="30"/>
    </location>
</feature>
<dbReference type="EMBL" id="MWWR01000004">
    <property type="protein sequence ID" value="OZG52299.1"/>
    <property type="molecule type" value="Genomic_DNA"/>
</dbReference>
<keyword evidence="2" id="KW-0472">Membrane</keyword>
<feature type="transmembrane region" description="Helical" evidence="2">
    <location>
        <begin position="39"/>
        <end position="58"/>
    </location>
</feature>
<sequence>MSGTTSEKNEDATMSGIRANAPASMPAPDRRRPHAVRRWILGIVIVLLAAYAVCYGVVVARFAQDLASYREYWAAYEPAQQAAEEFAPVLEQCEGAREPVAAPERIERSGIADARPSLWLGTLVSQNATMGKDLAVLKDSTRAAVWFVDGGQAAITEYGCDATV</sequence>
<dbReference type="AlphaFoldDB" id="A0A261EZJ7"/>
<accession>A0A261EZJ7</accession>
<comment type="caution">
    <text evidence="3">The sequence shown here is derived from an EMBL/GenBank/DDBJ whole genome shotgun (WGS) entry which is preliminary data.</text>
</comment>
<evidence type="ECO:0000313" key="4">
    <source>
        <dbReference type="Proteomes" id="UP000216725"/>
    </source>
</evidence>
<organism evidence="3 4">
    <name type="scientific">Pseudoscardovia radai</name>
    <dbReference type="NCBI Taxonomy" id="987066"/>
    <lineage>
        <taxon>Bacteria</taxon>
        <taxon>Bacillati</taxon>
        <taxon>Actinomycetota</taxon>
        <taxon>Actinomycetes</taxon>
        <taxon>Bifidobacteriales</taxon>
        <taxon>Bifidobacteriaceae</taxon>
        <taxon>Pseudoscardovia</taxon>
    </lineage>
</organism>
<keyword evidence="2" id="KW-1133">Transmembrane helix</keyword>
<dbReference type="RefSeq" id="WP_143516305.1">
    <property type="nucleotide sequence ID" value="NZ_MWWR01000004.1"/>
</dbReference>
<dbReference type="Proteomes" id="UP000216725">
    <property type="component" value="Unassembled WGS sequence"/>
</dbReference>
<proteinExistence type="predicted"/>
<protein>
    <submittedName>
        <fullName evidence="3">Uncharacterized protein</fullName>
    </submittedName>
</protein>
<evidence type="ECO:0000256" key="1">
    <source>
        <dbReference type="SAM" id="MobiDB-lite"/>
    </source>
</evidence>
<name>A0A261EZJ7_9BIFI</name>
<reference evidence="3 4" key="1">
    <citation type="journal article" date="2017" name="BMC Genomics">
        <title>Comparative genomic and phylogenomic analyses of the Bifidobacteriaceae family.</title>
        <authorList>
            <person name="Lugli G.A."/>
            <person name="Milani C."/>
            <person name="Turroni F."/>
            <person name="Duranti S."/>
            <person name="Mancabelli L."/>
            <person name="Mangifesta M."/>
            <person name="Ferrario C."/>
            <person name="Modesto M."/>
            <person name="Mattarelli P."/>
            <person name="Jiri K."/>
            <person name="van Sinderen D."/>
            <person name="Ventura M."/>
        </authorList>
    </citation>
    <scope>NUCLEOTIDE SEQUENCE [LARGE SCALE GENOMIC DNA]</scope>
    <source>
        <strain evidence="3 4">DSM 24742</strain>
    </source>
</reference>
<gene>
    <name evidence="3" type="ORF">PSRA_0488</name>
</gene>
<keyword evidence="2" id="KW-0812">Transmembrane</keyword>
<keyword evidence="4" id="KW-1185">Reference proteome</keyword>